<name>A0A1Y6D5F8_9GAMM</name>
<organism evidence="2 3">
    <name type="scientific">Methylomagnum ishizawai</name>
    <dbReference type="NCBI Taxonomy" id="1760988"/>
    <lineage>
        <taxon>Bacteria</taxon>
        <taxon>Pseudomonadati</taxon>
        <taxon>Pseudomonadota</taxon>
        <taxon>Gammaproteobacteria</taxon>
        <taxon>Methylococcales</taxon>
        <taxon>Methylococcaceae</taxon>
        <taxon>Methylomagnum</taxon>
    </lineage>
</organism>
<dbReference type="Gene3D" id="1.10.30.50">
    <property type="match status" value="1"/>
</dbReference>
<keyword evidence="2" id="KW-0255">Endonuclease</keyword>
<dbReference type="STRING" id="1760988.SAMN02949497_2535"/>
<gene>
    <name evidence="2" type="ORF">SAMN02949497_2535</name>
</gene>
<proteinExistence type="predicted"/>
<dbReference type="EMBL" id="FXAM01000001">
    <property type="protein sequence ID" value="SMF95185.1"/>
    <property type="molecule type" value="Genomic_DNA"/>
</dbReference>
<dbReference type="Proteomes" id="UP000192923">
    <property type="component" value="Unassembled WGS sequence"/>
</dbReference>
<dbReference type="AlphaFoldDB" id="A0A1Y6D5F8"/>
<dbReference type="SMART" id="SM00507">
    <property type="entry name" value="HNHc"/>
    <property type="match status" value="1"/>
</dbReference>
<dbReference type="InterPro" id="IPR003615">
    <property type="entry name" value="HNH_nuc"/>
</dbReference>
<dbReference type="RefSeq" id="WP_217807290.1">
    <property type="nucleotide sequence ID" value="NZ_FXAM01000001.1"/>
</dbReference>
<keyword evidence="3" id="KW-1185">Reference proteome</keyword>
<keyword evidence="2" id="KW-0540">Nuclease</keyword>
<dbReference type="GO" id="GO:0008270">
    <property type="term" value="F:zinc ion binding"/>
    <property type="evidence" value="ECO:0007669"/>
    <property type="project" value="InterPro"/>
</dbReference>
<evidence type="ECO:0000313" key="3">
    <source>
        <dbReference type="Proteomes" id="UP000192923"/>
    </source>
</evidence>
<dbReference type="GO" id="GO:0003676">
    <property type="term" value="F:nucleic acid binding"/>
    <property type="evidence" value="ECO:0007669"/>
    <property type="project" value="InterPro"/>
</dbReference>
<evidence type="ECO:0000313" key="2">
    <source>
        <dbReference type="EMBL" id="SMF95185.1"/>
    </source>
</evidence>
<evidence type="ECO:0000259" key="1">
    <source>
        <dbReference type="SMART" id="SM00507"/>
    </source>
</evidence>
<dbReference type="Pfam" id="PF01844">
    <property type="entry name" value="HNH"/>
    <property type="match status" value="1"/>
</dbReference>
<reference evidence="2 3" key="1">
    <citation type="submission" date="2016-12" db="EMBL/GenBank/DDBJ databases">
        <authorList>
            <person name="Song W.-J."/>
            <person name="Kurnit D.M."/>
        </authorList>
    </citation>
    <scope>NUCLEOTIDE SEQUENCE [LARGE SCALE GENOMIC DNA]</scope>
    <source>
        <strain evidence="2 3">175</strain>
    </source>
</reference>
<sequence>MAEDKNSKGGVRAKLRAYFLANIGRIMDSEELRTVADNQSEWARRVRELRNEEGYQILTHNDRSHLKPGQYLLESDKPLPAFERAISKETRAYILDRNGFTCQMCGAVAGEPHPFDSTRKTRLHIGHIIDKSKGGSDDHGNLRAICSVCNEGAQNATLIRPDLKQLLIQIRRATALDQLEALKWLIKKFPKQAVEALADTAKPVLAKDRD</sequence>
<dbReference type="GO" id="GO:0004519">
    <property type="term" value="F:endonuclease activity"/>
    <property type="evidence" value="ECO:0007669"/>
    <property type="project" value="UniProtKB-KW"/>
</dbReference>
<dbReference type="REBASE" id="218955">
    <property type="entry name" value="Msp175ORF2536P"/>
</dbReference>
<dbReference type="CDD" id="cd00085">
    <property type="entry name" value="HNHc"/>
    <property type="match status" value="1"/>
</dbReference>
<feature type="domain" description="HNH nuclease" evidence="1">
    <location>
        <begin position="89"/>
        <end position="151"/>
    </location>
</feature>
<dbReference type="InterPro" id="IPR002711">
    <property type="entry name" value="HNH"/>
</dbReference>
<accession>A0A1Y6D5F8</accession>
<protein>
    <submittedName>
        <fullName evidence="2">HNH endonuclease</fullName>
    </submittedName>
</protein>
<keyword evidence="2" id="KW-0378">Hydrolase</keyword>